<gene>
    <name evidence="3" type="ORF">DI53_3501</name>
</gene>
<name>A0A0B8SZ03_9SPHI</name>
<dbReference type="AlphaFoldDB" id="A0A0B8SZ03"/>
<comment type="caution">
    <text evidence="3">The sequence shown here is derived from an EMBL/GenBank/DDBJ whole genome shotgun (WGS) entry which is preliminary data.</text>
</comment>
<dbReference type="Proteomes" id="UP000031802">
    <property type="component" value="Unassembled WGS sequence"/>
</dbReference>
<sequence>MKEGNTMKKFIYTTIALSLFTFVKPADAQVSVHVNIGSQPNWGPVGYNYVRYYYLPEIGVYYDVSSRRYIYPQGNRWVNVRTLPKRYRHVNMSRTYKVVLNHAEPWRNHRDVHKRYHRYANNHSQHYLGDRRHNDRYDKKPSKKRHKRDHQRGRRTHR</sequence>
<organism evidence="3 4">
    <name type="scientific">Sphingobacterium deserti</name>
    <dbReference type="NCBI Taxonomy" id="1229276"/>
    <lineage>
        <taxon>Bacteria</taxon>
        <taxon>Pseudomonadati</taxon>
        <taxon>Bacteroidota</taxon>
        <taxon>Sphingobacteriia</taxon>
        <taxon>Sphingobacteriales</taxon>
        <taxon>Sphingobacteriaceae</taxon>
        <taxon>Sphingobacterium</taxon>
    </lineage>
</organism>
<evidence type="ECO:0000313" key="4">
    <source>
        <dbReference type="Proteomes" id="UP000031802"/>
    </source>
</evidence>
<keyword evidence="2" id="KW-0732">Signal</keyword>
<feature type="chain" id="PRO_5002142031" evidence="2">
    <location>
        <begin position="29"/>
        <end position="158"/>
    </location>
</feature>
<evidence type="ECO:0000256" key="2">
    <source>
        <dbReference type="SAM" id="SignalP"/>
    </source>
</evidence>
<dbReference type="EMBL" id="JJMU01000065">
    <property type="protein sequence ID" value="KGE12762.1"/>
    <property type="molecule type" value="Genomic_DNA"/>
</dbReference>
<dbReference type="STRING" id="1229276.DI53_3501"/>
<evidence type="ECO:0000313" key="3">
    <source>
        <dbReference type="EMBL" id="KGE12762.1"/>
    </source>
</evidence>
<keyword evidence="4" id="KW-1185">Reference proteome</keyword>
<feature type="signal peptide" evidence="2">
    <location>
        <begin position="1"/>
        <end position="28"/>
    </location>
</feature>
<evidence type="ECO:0000256" key="1">
    <source>
        <dbReference type="SAM" id="MobiDB-lite"/>
    </source>
</evidence>
<feature type="compositionally biased region" description="Basic and acidic residues" evidence="1">
    <location>
        <begin position="128"/>
        <end position="140"/>
    </location>
</feature>
<feature type="compositionally biased region" description="Basic residues" evidence="1">
    <location>
        <begin position="141"/>
        <end position="158"/>
    </location>
</feature>
<proteinExistence type="predicted"/>
<protein>
    <submittedName>
        <fullName evidence="3">Uncharacterized protein</fullName>
    </submittedName>
</protein>
<feature type="region of interest" description="Disordered" evidence="1">
    <location>
        <begin position="122"/>
        <end position="158"/>
    </location>
</feature>
<reference evidence="3 4" key="2">
    <citation type="journal article" date="2015" name="PLoS ONE">
        <title>Whole-Genome Optical Mapping and Finished Genome Sequence of Sphingobacterium deserti sp. nov., a New Species Isolated from the Western Desert of China.</title>
        <authorList>
            <person name="Teng C."/>
            <person name="Zhou Z."/>
            <person name="Molnar I."/>
            <person name="Li X."/>
            <person name="Tang R."/>
            <person name="Chen M."/>
            <person name="Wang L."/>
            <person name="Su S."/>
            <person name="Zhang W."/>
            <person name="Lin M."/>
        </authorList>
    </citation>
    <scope>NUCLEOTIDE SEQUENCE [LARGE SCALE GENOMIC DNA]</scope>
    <source>
        <strain evidence="4">ACCC05744</strain>
    </source>
</reference>
<accession>A0A0B8SZ03</accession>
<reference evidence="4" key="1">
    <citation type="submission" date="2014-04" db="EMBL/GenBank/DDBJ databases">
        <title>Whole-Genome optical mapping and complete genome sequence of Sphingobacterium deserti sp. nov., a new spaces isolated from desert in the west of China.</title>
        <authorList>
            <person name="Teng C."/>
            <person name="Zhou Z."/>
            <person name="Li X."/>
            <person name="Chen M."/>
            <person name="Lin M."/>
            <person name="Wang L."/>
            <person name="Su S."/>
            <person name="Zhang C."/>
            <person name="Zhang W."/>
        </authorList>
    </citation>
    <scope>NUCLEOTIDE SEQUENCE [LARGE SCALE GENOMIC DNA]</scope>
    <source>
        <strain evidence="4">ACCC05744</strain>
    </source>
</reference>